<feature type="transmembrane region" description="Helical" evidence="2">
    <location>
        <begin position="532"/>
        <end position="557"/>
    </location>
</feature>
<dbReference type="InterPro" id="IPR048324">
    <property type="entry name" value="ZSWIM1-3_RNaseH-like"/>
</dbReference>
<feature type="non-terminal residue" evidence="4">
    <location>
        <position position="1"/>
    </location>
</feature>
<reference evidence="4" key="2">
    <citation type="journal article" date="2023" name="Microbiol Resour">
        <title>Decontamination and Annotation of the Draft Genome Sequence of the Oomycete Lagenidium giganteum ARSEF 373.</title>
        <authorList>
            <person name="Morgan W.R."/>
            <person name="Tartar A."/>
        </authorList>
    </citation>
    <scope>NUCLEOTIDE SEQUENCE</scope>
    <source>
        <strain evidence="4">ARSEF 373</strain>
    </source>
</reference>
<gene>
    <name evidence="4" type="ORF">N0F65_009847</name>
</gene>
<keyword evidence="2" id="KW-0472">Membrane</keyword>
<organism evidence="4 5">
    <name type="scientific">Lagenidium giganteum</name>
    <dbReference type="NCBI Taxonomy" id="4803"/>
    <lineage>
        <taxon>Eukaryota</taxon>
        <taxon>Sar</taxon>
        <taxon>Stramenopiles</taxon>
        <taxon>Oomycota</taxon>
        <taxon>Peronosporomycetes</taxon>
        <taxon>Pythiales</taxon>
        <taxon>Pythiaceae</taxon>
    </lineage>
</organism>
<comment type="caution">
    <text evidence="4">The sequence shown here is derived from an EMBL/GenBank/DDBJ whole genome shotgun (WGS) entry which is preliminary data.</text>
</comment>
<evidence type="ECO:0000256" key="1">
    <source>
        <dbReference type="SAM" id="MobiDB-lite"/>
    </source>
</evidence>
<dbReference type="PANTHER" id="PTHR31569:SF4">
    <property type="entry name" value="SWIM-TYPE DOMAIN-CONTAINING PROTEIN"/>
    <property type="match status" value="1"/>
</dbReference>
<keyword evidence="2" id="KW-0812">Transmembrane</keyword>
<name>A0AAV2YP66_9STRA</name>
<evidence type="ECO:0000256" key="2">
    <source>
        <dbReference type="SAM" id="Phobius"/>
    </source>
</evidence>
<reference evidence="4" key="1">
    <citation type="submission" date="2022-11" db="EMBL/GenBank/DDBJ databases">
        <authorList>
            <person name="Morgan W.R."/>
            <person name="Tartar A."/>
        </authorList>
    </citation>
    <scope>NUCLEOTIDE SEQUENCE</scope>
    <source>
        <strain evidence="4">ARSEF 373</strain>
    </source>
</reference>
<evidence type="ECO:0000259" key="3">
    <source>
        <dbReference type="Pfam" id="PF21056"/>
    </source>
</evidence>
<evidence type="ECO:0000313" key="4">
    <source>
        <dbReference type="EMBL" id="DAZ95138.1"/>
    </source>
</evidence>
<dbReference type="EMBL" id="DAKRPA010000216">
    <property type="protein sequence ID" value="DAZ95138.1"/>
    <property type="molecule type" value="Genomic_DNA"/>
</dbReference>
<feature type="region of interest" description="Disordered" evidence="1">
    <location>
        <begin position="428"/>
        <end position="462"/>
    </location>
</feature>
<dbReference type="Pfam" id="PF21056">
    <property type="entry name" value="ZSWIM1-3_RNaseH-like"/>
    <property type="match status" value="1"/>
</dbReference>
<dbReference type="PANTHER" id="PTHR31569">
    <property type="entry name" value="SWIM-TYPE DOMAIN-CONTAINING PROTEIN"/>
    <property type="match status" value="1"/>
</dbReference>
<keyword evidence="5" id="KW-1185">Reference proteome</keyword>
<dbReference type="Proteomes" id="UP001146120">
    <property type="component" value="Unassembled WGS sequence"/>
</dbReference>
<proteinExistence type="predicted"/>
<accession>A0AAV2YP66</accession>
<keyword evidence="2" id="KW-1133">Transmembrane helix</keyword>
<dbReference type="AlphaFoldDB" id="A0AAV2YP66"/>
<feature type="compositionally biased region" description="Basic and acidic residues" evidence="1">
    <location>
        <begin position="442"/>
        <end position="454"/>
    </location>
</feature>
<sequence>YYCENRKVTEKEVLDAARTLWKASARPRGLHKYLRELTGTIRRVDMKQVCNIIQRRKCDDKDGKTDEQRAERYLREFCSEEGNTAQTAGMRRLFAVFPQVLLVDCTHATNSNRYCVVDINLAFQGQYVQHALIDRASKENMTDAVKSFKENNPTWKDVRVIVIDKDTAERSVFRNEFPDARLIICQYHAIAYLEKKVNELYHKPNKTEEKAVMTALVQAASREEYNNTRELLLKLCDGDKMHPLFAYYDENCNNMPEAIVTYELDDLAHLSNPTNNRIKSKWSKLKQQVNAAFTVEQLIATLAHIQYMCEEDYNRELNHIGHRRAPDEDSDDSALKLLFNTVSEFAYKVCAKEYRLSDEKFVFDDTSGSTVEVQCALGSKRVQPIDRLGHVEESLDHFFDNVASGSVPSVHAVNASAVTSELISDACSPIDVPPSNDDDDNDIKIEGNKSGDNKSEDEDSPSDFLLFPKQPAGLEAKRATQLKRSARIKHVRQVARDLADEKLDHASLDELDVLLQRNYSFAIGCTRLFCSVLFVVFALFVVFVLCPLTIVLVLVLLTSPGGSSANAEVPTD</sequence>
<feature type="domain" description="ZSWIM1/3 RNaseH-like" evidence="3">
    <location>
        <begin position="84"/>
        <end position="182"/>
    </location>
</feature>
<evidence type="ECO:0000313" key="5">
    <source>
        <dbReference type="Proteomes" id="UP001146120"/>
    </source>
</evidence>
<protein>
    <recommendedName>
        <fullName evidence="3">ZSWIM1/3 RNaseH-like domain-containing protein</fullName>
    </recommendedName>
</protein>
<dbReference type="InterPro" id="IPR052579">
    <property type="entry name" value="Zinc_finger_SWIM"/>
</dbReference>